<sequence length="50" mass="5572">STAGIMTTARYRPTWDLALDPLVSCKLCLGEFPLEQMTTITQCQCVFCTL</sequence>
<evidence type="ECO:0000313" key="1">
    <source>
        <dbReference type="EMBL" id="KAL0170340.1"/>
    </source>
</evidence>
<proteinExistence type="predicted"/>
<evidence type="ECO:0000313" key="2">
    <source>
        <dbReference type="Proteomes" id="UP001529510"/>
    </source>
</evidence>
<feature type="non-terminal residue" evidence="1">
    <location>
        <position position="1"/>
    </location>
</feature>
<dbReference type="SUPFAM" id="SSF57850">
    <property type="entry name" value="RING/U-box"/>
    <property type="match status" value="1"/>
</dbReference>
<accession>A0ABD0P8S5</accession>
<dbReference type="InterPro" id="IPR013083">
    <property type="entry name" value="Znf_RING/FYVE/PHD"/>
</dbReference>
<dbReference type="Proteomes" id="UP001529510">
    <property type="component" value="Unassembled WGS sequence"/>
</dbReference>
<comment type="caution">
    <text evidence="1">The sequence shown here is derived from an EMBL/GenBank/DDBJ whole genome shotgun (WGS) entry which is preliminary data.</text>
</comment>
<organism evidence="1 2">
    <name type="scientific">Cirrhinus mrigala</name>
    <name type="common">Mrigala</name>
    <dbReference type="NCBI Taxonomy" id="683832"/>
    <lineage>
        <taxon>Eukaryota</taxon>
        <taxon>Metazoa</taxon>
        <taxon>Chordata</taxon>
        <taxon>Craniata</taxon>
        <taxon>Vertebrata</taxon>
        <taxon>Euteleostomi</taxon>
        <taxon>Actinopterygii</taxon>
        <taxon>Neopterygii</taxon>
        <taxon>Teleostei</taxon>
        <taxon>Ostariophysi</taxon>
        <taxon>Cypriniformes</taxon>
        <taxon>Cyprinidae</taxon>
        <taxon>Labeoninae</taxon>
        <taxon>Labeonini</taxon>
        <taxon>Cirrhinus</taxon>
    </lineage>
</organism>
<feature type="non-terminal residue" evidence="1">
    <location>
        <position position="50"/>
    </location>
</feature>
<dbReference type="Gene3D" id="3.30.40.10">
    <property type="entry name" value="Zinc/RING finger domain, C3HC4 (zinc finger)"/>
    <property type="match status" value="1"/>
</dbReference>
<name>A0ABD0P8S5_CIRMR</name>
<gene>
    <name evidence="1" type="ORF">M9458_034936</name>
</gene>
<protein>
    <submittedName>
        <fullName evidence="1">Uncharacterized protein</fullName>
    </submittedName>
</protein>
<reference evidence="1 2" key="1">
    <citation type="submission" date="2024-05" db="EMBL/GenBank/DDBJ databases">
        <title>Genome sequencing and assembly of Indian major carp, Cirrhinus mrigala (Hamilton, 1822).</title>
        <authorList>
            <person name="Mohindra V."/>
            <person name="Chowdhury L.M."/>
            <person name="Lal K."/>
            <person name="Jena J.K."/>
        </authorList>
    </citation>
    <scope>NUCLEOTIDE SEQUENCE [LARGE SCALE GENOMIC DNA]</scope>
    <source>
        <strain evidence="1">CM1030</strain>
        <tissue evidence="1">Blood</tissue>
    </source>
</reference>
<dbReference type="EMBL" id="JAMKFB020000017">
    <property type="protein sequence ID" value="KAL0170340.1"/>
    <property type="molecule type" value="Genomic_DNA"/>
</dbReference>
<keyword evidence="2" id="KW-1185">Reference proteome</keyword>
<dbReference type="AlphaFoldDB" id="A0ABD0P8S5"/>